<accession>A0A654CPR4</accession>
<dbReference type="InterPro" id="IPR011664">
    <property type="entry name" value="Abi_system_AbiD/AbiF-like"/>
</dbReference>
<dbReference type="Proteomes" id="UP000432350">
    <property type="component" value="Unassembled WGS sequence"/>
</dbReference>
<evidence type="ECO:0000313" key="2">
    <source>
        <dbReference type="Proteomes" id="UP000432350"/>
    </source>
</evidence>
<dbReference type="RefSeq" id="WP_115049946.1">
    <property type="nucleotide sequence ID" value="NZ_CP068086.1"/>
</dbReference>
<sequence length="170" mass="20691">MGRQATDVDAQIQLLKDRGLYIDDDEKAKEYLLDIGYYRLGFYWHYFEVDENHNLREGISLDDIIKLYYFDVDLRNLLGKYLYRIEVHFRTQVVYHVSNHYLQSPTWFNDPRVVHAPFIQKLPKIYTINLNLKMFLYEIIMLNILTISMHRPGKRWNFLHLVRYIPFLKI</sequence>
<proteinExistence type="predicted"/>
<name>A0A654CPR4_SPHMU</name>
<dbReference type="AlphaFoldDB" id="A0A654CPR4"/>
<dbReference type="Pfam" id="PF07751">
    <property type="entry name" value="Abi_2"/>
    <property type="match status" value="1"/>
</dbReference>
<reference evidence="1 2" key="1">
    <citation type="submission" date="2019-10" db="EMBL/GenBank/DDBJ databases">
        <authorList>
            <person name="Karimi E."/>
        </authorList>
    </citation>
    <scope>NUCLEOTIDE SEQUENCE [LARGE SCALE GENOMIC DNA]</scope>
    <source>
        <strain evidence="1">Sphingobacterium sp. 8BC</strain>
    </source>
</reference>
<protein>
    <submittedName>
        <fullName evidence="1">Abortive infection bacteriophage resistance protein</fullName>
    </submittedName>
</protein>
<organism evidence="1 2">
    <name type="scientific">Sphingobacterium multivorum</name>
    <dbReference type="NCBI Taxonomy" id="28454"/>
    <lineage>
        <taxon>Bacteria</taxon>
        <taxon>Pseudomonadati</taxon>
        <taxon>Bacteroidota</taxon>
        <taxon>Sphingobacteriia</taxon>
        <taxon>Sphingobacteriales</taxon>
        <taxon>Sphingobacteriaceae</taxon>
        <taxon>Sphingobacterium</taxon>
    </lineage>
</organism>
<dbReference type="EMBL" id="CABWMV010000024">
    <property type="protein sequence ID" value="VXC94918.1"/>
    <property type="molecule type" value="Genomic_DNA"/>
</dbReference>
<gene>
    <name evidence="1" type="ORF">SPHINGO8BC_51078</name>
</gene>
<evidence type="ECO:0000313" key="1">
    <source>
        <dbReference type="EMBL" id="VXC94918.1"/>
    </source>
</evidence>